<reference evidence="3" key="1">
    <citation type="submission" date="2016-10" db="EMBL/GenBank/DDBJ databases">
        <authorList>
            <person name="Varghese N."/>
            <person name="Submissions S."/>
        </authorList>
    </citation>
    <scope>NUCLEOTIDE SEQUENCE [LARGE SCALE GENOMIC DNA]</scope>
    <source>
        <strain evidence="3">DSM 23422</strain>
    </source>
</reference>
<dbReference type="RefSeq" id="WP_093914429.1">
    <property type="nucleotide sequence ID" value="NZ_FPAJ01000001.1"/>
</dbReference>
<dbReference type="STRING" id="394264.SAMN04488040_0116"/>
<dbReference type="Proteomes" id="UP000199239">
    <property type="component" value="Unassembled WGS sequence"/>
</dbReference>
<evidence type="ECO:0000256" key="1">
    <source>
        <dbReference type="SAM" id="MobiDB-lite"/>
    </source>
</evidence>
<name>A0A1I6PDM2_9RHOB</name>
<dbReference type="AlphaFoldDB" id="A0A1I6PDM2"/>
<keyword evidence="3" id="KW-1185">Reference proteome</keyword>
<organism evidence="2 3">
    <name type="scientific">Sulfitobacter marinus</name>
    <dbReference type="NCBI Taxonomy" id="394264"/>
    <lineage>
        <taxon>Bacteria</taxon>
        <taxon>Pseudomonadati</taxon>
        <taxon>Pseudomonadota</taxon>
        <taxon>Alphaproteobacteria</taxon>
        <taxon>Rhodobacterales</taxon>
        <taxon>Roseobacteraceae</taxon>
        <taxon>Sulfitobacter</taxon>
    </lineage>
</organism>
<protein>
    <submittedName>
        <fullName evidence="2">Uncharacterized protein</fullName>
    </submittedName>
</protein>
<evidence type="ECO:0000313" key="3">
    <source>
        <dbReference type="Proteomes" id="UP000199239"/>
    </source>
</evidence>
<dbReference type="EMBL" id="FPAJ01000001">
    <property type="protein sequence ID" value="SFS38312.1"/>
    <property type="molecule type" value="Genomic_DNA"/>
</dbReference>
<feature type="region of interest" description="Disordered" evidence="1">
    <location>
        <begin position="57"/>
        <end position="82"/>
    </location>
</feature>
<evidence type="ECO:0000313" key="2">
    <source>
        <dbReference type="EMBL" id="SFS38312.1"/>
    </source>
</evidence>
<accession>A0A1I6PDM2</accession>
<proteinExistence type="predicted"/>
<dbReference type="OrthoDB" id="7847741at2"/>
<sequence>MNRVLLIGFCLMVAVAIGAGLWVVGGPGYARMVEQDRQRVSDLGTLADRIACKGQSERKLPESLEDVAPCPGYQDSNQHDPVTNEPYRYTKLNLNSFEVCAELALDPKTPRRILPFKNDLILRGGNIVCIARHEDDTQSD</sequence>
<gene>
    <name evidence="2" type="ORF">SAMN04488040_0116</name>
</gene>